<name>A0A9J6ERA8_RHIMP</name>
<reference evidence="2" key="2">
    <citation type="submission" date="2021-09" db="EMBL/GenBank/DDBJ databases">
        <authorList>
            <person name="Jia N."/>
            <person name="Wang J."/>
            <person name="Shi W."/>
            <person name="Du L."/>
            <person name="Sun Y."/>
            <person name="Zhan W."/>
            <person name="Jiang J."/>
            <person name="Wang Q."/>
            <person name="Zhang B."/>
            <person name="Ji P."/>
            <person name="Sakyi L.B."/>
            <person name="Cui X."/>
            <person name="Yuan T."/>
            <person name="Jiang B."/>
            <person name="Yang W."/>
            <person name="Lam T.T.-Y."/>
            <person name="Chang Q."/>
            <person name="Ding S."/>
            <person name="Wang X."/>
            <person name="Zhu J."/>
            <person name="Ruan X."/>
            <person name="Zhao L."/>
            <person name="Wei J."/>
            <person name="Que T."/>
            <person name="Du C."/>
            <person name="Cheng J."/>
            <person name="Dai P."/>
            <person name="Han X."/>
            <person name="Huang E."/>
            <person name="Gao Y."/>
            <person name="Liu J."/>
            <person name="Shao H."/>
            <person name="Ye R."/>
            <person name="Li L."/>
            <person name="Wei W."/>
            <person name="Wang X."/>
            <person name="Wang C."/>
            <person name="Huo Q."/>
            <person name="Li W."/>
            <person name="Guo W."/>
            <person name="Chen H."/>
            <person name="Chen S."/>
            <person name="Zhou L."/>
            <person name="Zhou L."/>
            <person name="Ni X."/>
            <person name="Tian J."/>
            <person name="Zhou Y."/>
            <person name="Sheng Y."/>
            <person name="Liu T."/>
            <person name="Pan Y."/>
            <person name="Xia L."/>
            <person name="Li J."/>
            <person name="Zhao F."/>
            <person name="Cao W."/>
        </authorList>
    </citation>
    <scope>NUCLEOTIDE SEQUENCE</scope>
    <source>
        <strain evidence="2">Rmic-2018</strain>
        <tissue evidence="2">Larvae</tissue>
    </source>
</reference>
<reference evidence="2" key="1">
    <citation type="journal article" date="2020" name="Cell">
        <title>Large-Scale Comparative Analyses of Tick Genomes Elucidate Their Genetic Diversity and Vector Capacities.</title>
        <authorList>
            <consortium name="Tick Genome and Microbiome Consortium (TIGMIC)"/>
            <person name="Jia N."/>
            <person name="Wang J."/>
            <person name="Shi W."/>
            <person name="Du L."/>
            <person name="Sun Y."/>
            <person name="Zhan W."/>
            <person name="Jiang J.F."/>
            <person name="Wang Q."/>
            <person name="Zhang B."/>
            <person name="Ji P."/>
            <person name="Bell-Sakyi L."/>
            <person name="Cui X.M."/>
            <person name="Yuan T.T."/>
            <person name="Jiang B.G."/>
            <person name="Yang W.F."/>
            <person name="Lam T.T."/>
            <person name="Chang Q.C."/>
            <person name="Ding S.J."/>
            <person name="Wang X.J."/>
            <person name="Zhu J.G."/>
            <person name="Ruan X.D."/>
            <person name="Zhao L."/>
            <person name="Wei J.T."/>
            <person name="Ye R.Z."/>
            <person name="Que T.C."/>
            <person name="Du C.H."/>
            <person name="Zhou Y.H."/>
            <person name="Cheng J.X."/>
            <person name="Dai P.F."/>
            <person name="Guo W.B."/>
            <person name="Han X.H."/>
            <person name="Huang E.J."/>
            <person name="Li L.F."/>
            <person name="Wei W."/>
            <person name="Gao Y.C."/>
            <person name="Liu J.Z."/>
            <person name="Shao H.Z."/>
            <person name="Wang X."/>
            <person name="Wang C.C."/>
            <person name="Yang T.C."/>
            <person name="Huo Q.B."/>
            <person name="Li W."/>
            <person name="Chen H.Y."/>
            <person name="Chen S.E."/>
            <person name="Zhou L.G."/>
            <person name="Ni X.B."/>
            <person name="Tian J.H."/>
            <person name="Sheng Y."/>
            <person name="Liu T."/>
            <person name="Pan Y.S."/>
            <person name="Xia L.Y."/>
            <person name="Li J."/>
            <person name="Zhao F."/>
            <person name="Cao W.C."/>
        </authorList>
    </citation>
    <scope>NUCLEOTIDE SEQUENCE</scope>
    <source>
        <strain evidence="2">Rmic-2018</strain>
    </source>
</reference>
<feature type="region of interest" description="Disordered" evidence="1">
    <location>
        <begin position="176"/>
        <end position="211"/>
    </location>
</feature>
<protein>
    <submittedName>
        <fullName evidence="2">Uncharacterized protein</fullName>
    </submittedName>
</protein>
<comment type="caution">
    <text evidence="2">The sequence shown here is derived from an EMBL/GenBank/DDBJ whole genome shotgun (WGS) entry which is preliminary data.</text>
</comment>
<gene>
    <name evidence="2" type="ORF">HPB51_003439</name>
</gene>
<sequence length="232" mass="26308">MATARVSPNDHRNLIVQTRLKQNLVVISAPSSHVVGALLKVQELSLVQRTYPVSAYLASPDDSCKRNVPGLEPGTTSHRLVDEQQATGIQILPALMMRQTTLALVTFKDVRAPRFVCFLGAQLRCYTHRLRHQICKTYLKLGHRADCCPTADATVREQCGVYNSKPSHSCSPRCKSCEGDRATTDPQYPRRQRRPFNGSGVQKATHKEQRQSMNPPMKLLHYRRLLMRLRHR</sequence>
<dbReference type="EMBL" id="JABSTU010000002">
    <property type="protein sequence ID" value="KAH8036653.1"/>
    <property type="molecule type" value="Genomic_DNA"/>
</dbReference>
<evidence type="ECO:0000256" key="1">
    <source>
        <dbReference type="SAM" id="MobiDB-lite"/>
    </source>
</evidence>
<dbReference type="Proteomes" id="UP000821866">
    <property type="component" value="Chromosome 10"/>
</dbReference>
<evidence type="ECO:0000313" key="2">
    <source>
        <dbReference type="EMBL" id="KAH8036653.1"/>
    </source>
</evidence>
<dbReference type="AlphaFoldDB" id="A0A9J6ERA8"/>
<organism evidence="2 3">
    <name type="scientific">Rhipicephalus microplus</name>
    <name type="common">Cattle tick</name>
    <name type="synonym">Boophilus microplus</name>
    <dbReference type="NCBI Taxonomy" id="6941"/>
    <lineage>
        <taxon>Eukaryota</taxon>
        <taxon>Metazoa</taxon>
        <taxon>Ecdysozoa</taxon>
        <taxon>Arthropoda</taxon>
        <taxon>Chelicerata</taxon>
        <taxon>Arachnida</taxon>
        <taxon>Acari</taxon>
        <taxon>Parasitiformes</taxon>
        <taxon>Ixodida</taxon>
        <taxon>Ixodoidea</taxon>
        <taxon>Ixodidae</taxon>
        <taxon>Rhipicephalinae</taxon>
        <taxon>Rhipicephalus</taxon>
        <taxon>Boophilus</taxon>
    </lineage>
</organism>
<accession>A0A9J6ERA8</accession>
<keyword evidence="3" id="KW-1185">Reference proteome</keyword>
<proteinExistence type="predicted"/>
<evidence type="ECO:0000313" key="3">
    <source>
        <dbReference type="Proteomes" id="UP000821866"/>
    </source>
</evidence>